<accession>A0ABU2VA90</accession>
<evidence type="ECO:0000313" key="1">
    <source>
        <dbReference type="EMBL" id="MDT0482170.1"/>
    </source>
</evidence>
<dbReference type="EMBL" id="JAVREZ010000005">
    <property type="protein sequence ID" value="MDT0482170.1"/>
    <property type="molecule type" value="Genomic_DNA"/>
</dbReference>
<keyword evidence="2" id="KW-1185">Reference proteome</keyword>
<name>A0ABU2VA90_9ACTN</name>
<dbReference type="Proteomes" id="UP001183824">
    <property type="component" value="Unassembled WGS sequence"/>
</dbReference>
<comment type="caution">
    <text evidence="1">The sequence shown here is derived from an EMBL/GenBank/DDBJ whole genome shotgun (WGS) entry which is preliminary data.</text>
</comment>
<gene>
    <name evidence="1" type="ORF">RNB18_18550</name>
</gene>
<dbReference type="RefSeq" id="WP_266519951.1">
    <property type="nucleotide sequence ID" value="NZ_JAVREZ010000005.1"/>
</dbReference>
<evidence type="ECO:0000313" key="2">
    <source>
        <dbReference type="Proteomes" id="UP001183824"/>
    </source>
</evidence>
<reference evidence="2" key="1">
    <citation type="submission" date="2023-07" db="EMBL/GenBank/DDBJ databases">
        <title>30 novel species of actinomycetes from the DSMZ collection.</title>
        <authorList>
            <person name="Nouioui I."/>
        </authorList>
    </citation>
    <scope>NUCLEOTIDE SEQUENCE [LARGE SCALE GENOMIC DNA]</scope>
    <source>
        <strain evidence="2">DSM 41640</strain>
    </source>
</reference>
<proteinExistence type="predicted"/>
<organism evidence="1 2">
    <name type="scientific">Streptomyces doebereineriae</name>
    <dbReference type="NCBI Taxonomy" id="3075528"/>
    <lineage>
        <taxon>Bacteria</taxon>
        <taxon>Bacillati</taxon>
        <taxon>Actinomycetota</taxon>
        <taxon>Actinomycetes</taxon>
        <taxon>Kitasatosporales</taxon>
        <taxon>Streptomycetaceae</taxon>
        <taxon>Streptomyces</taxon>
    </lineage>
</organism>
<protein>
    <submittedName>
        <fullName evidence="1">Uncharacterized protein</fullName>
    </submittedName>
</protein>
<sequence length="114" mass="13097">MWDGPFYRVRRDGYEICFVPGADEELDEVCNVDMWVTRDDGERWSGTVFTLDEVHRLMDHHRQTGEPEGDYWWCWDGLIVRDAGVSSIVKVIDGLVATGELETVLRHIGPAEDV</sequence>